<reference evidence="1 2" key="1">
    <citation type="submission" date="2020-08" db="EMBL/GenBank/DDBJ databases">
        <title>Croceimicrobium hydrocarbonivorans gen. nov., sp. nov., a novel marine bacterium isolated from a bacterial consortium that degrades polyethylene terephthalate.</title>
        <authorList>
            <person name="Liu R."/>
        </authorList>
    </citation>
    <scope>NUCLEOTIDE SEQUENCE [LARGE SCALE GENOMIC DNA]</scope>
    <source>
        <strain evidence="1 2">A20-9</strain>
    </source>
</reference>
<dbReference type="Proteomes" id="UP000516305">
    <property type="component" value="Chromosome"/>
</dbReference>
<protein>
    <submittedName>
        <fullName evidence="1">GatB/YqeY domain-containing protein</fullName>
    </submittedName>
</protein>
<keyword evidence="2" id="KW-1185">Reference proteome</keyword>
<proteinExistence type="predicted"/>
<gene>
    <name evidence="1" type="ORF">H4K34_05925</name>
</gene>
<dbReference type="InterPro" id="IPR042184">
    <property type="entry name" value="YqeY/Aim41_N"/>
</dbReference>
<evidence type="ECO:0000313" key="2">
    <source>
        <dbReference type="Proteomes" id="UP000516305"/>
    </source>
</evidence>
<dbReference type="PANTHER" id="PTHR28055:SF1">
    <property type="entry name" value="ALTERED INHERITANCE OF MITOCHONDRIA PROTEIN 41, MITOCHONDRIAL"/>
    <property type="match status" value="1"/>
</dbReference>
<organism evidence="1 2">
    <name type="scientific">Croceimicrobium hydrocarbonivorans</name>
    <dbReference type="NCBI Taxonomy" id="2761580"/>
    <lineage>
        <taxon>Bacteria</taxon>
        <taxon>Pseudomonadati</taxon>
        <taxon>Bacteroidota</taxon>
        <taxon>Flavobacteriia</taxon>
        <taxon>Flavobacteriales</taxon>
        <taxon>Owenweeksiaceae</taxon>
        <taxon>Croceimicrobium</taxon>
    </lineage>
</organism>
<dbReference type="AlphaFoldDB" id="A0A7H0VI30"/>
<dbReference type="KEGG" id="chyd:H4K34_05925"/>
<dbReference type="RefSeq" id="WP_210759905.1">
    <property type="nucleotide sequence ID" value="NZ_CP060139.1"/>
</dbReference>
<dbReference type="Pfam" id="PF09424">
    <property type="entry name" value="YqeY"/>
    <property type="match status" value="1"/>
</dbReference>
<dbReference type="EMBL" id="CP060139">
    <property type="protein sequence ID" value="QNR25378.1"/>
    <property type="molecule type" value="Genomic_DNA"/>
</dbReference>
<name>A0A7H0VI30_9FLAO</name>
<dbReference type="InterPro" id="IPR019004">
    <property type="entry name" value="YqeY/Aim41"/>
</dbReference>
<sequence>MSLIKNIAEEIKTAMKAKDKVRLESLRSIKSAIMLAQTEKGAGAELNEEEELKILTRLQKQRKDSLAIYEEQNREDLASEERAQLEVIEEFLPKALSPEELEDYLKKLIAEVGAAGPQDMGKVMGRASKDLAGRADGKSISAKVKELLAN</sequence>
<dbReference type="Gene3D" id="1.10.1510.10">
    <property type="entry name" value="Uncharacterised protein YqeY/AIM41 PF09424, N-terminal domain"/>
    <property type="match status" value="1"/>
</dbReference>
<dbReference type="InterPro" id="IPR023168">
    <property type="entry name" value="GatB_Yqey_C_2"/>
</dbReference>
<dbReference type="SUPFAM" id="SSF89095">
    <property type="entry name" value="GatB/YqeY motif"/>
    <property type="match status" value="1"/>
</dbReference>
<evidence type="ECO:0000313" key="1">
    <source>
        <dbReference type="EMBL" id="QNR25378.1"/>
    </source>
</evidence>
<dbReference type="Gene3D" id="1.10.10.410">
    <property type="match status" value="1"/>
</dbReference>
<dbReference type="InterPro" id="IPR003789">
    <property type="entry name" value="Asn/Gln_tRNA_amidoTrase-B-like"/>
</dbReference>
<dbReference type="PANTHER" id="PTHR28055">
    <property type="entry name" value="ALTERED INHERITANCE OF MITOCHONDRIA PROTEIN 41, MITOCHONDRIAL"/>
    <property type="match status" value="1"/>
</dbReference>
<accession>A0A7H0VI30</accession>
<dbReference type="GO" id="GO:0016884">
    <property type="term" value="F:carbon-nitrogen ligase activity, with glutamine as amido-N-donor"/>
    <property type="evidence" value="ECO:0007669"/>
    <property type="project" value="InterPro"/>
</dbReference>